<dbReference type="EMBL" id="JAAMPI010000884">
    <property type="protein sequence ID" value="KAF4627955.1"/>
    <property type="molecule type" value="Genomic_DNA"/>
</dbReference>
<evidence type="ECO:0000313" key="2">
    <source>
        <dbReference type="Proteomes" id="UP000566819"/>
    </source>
</evidence>
<sequence>MTTNTYKSEYPSGVPVDDGIRSFFEEFYQISDTGTSEAHERYADSFTEDATLIMASKRGVGRDGISPFYNA</sequence>
<dbReference type="Proteomes" id="UP000566819">
    <property type="component" value="Unassembled WGS sequence"/>
</dbReference>
<name>A0A8H4RFJ3_9HELO</name>
<dbReference type="OrthoDB" id="3468019at2759"/>
<dbReference type="AlphaFoldDB" id="A0A8H4RFJ3"/>
<organism evidence="1 2">
    <name type="scientific">Cudoniella acicularis</name>
    <dbReference type="NCBI Taxonomy" id="354080"/>
    <lineage>
        <taxon>Eukaryota</taxon>
        <taxon>Fungi</taxon>
        <taxon>Dikarya</taxon>
        <taxon>Ascomycota</taxon>
        <taxon>Pezizomycotina</taxon>
        <taxon>Leotiomycetes</taxon>
        <taxon>Helotiales</taxon>
        <taxon>Tricladiaceae</taxon>
        <taxon>Cudoniella</taxon>
    </lineage>
</organism>
<protein>
    <recommendedName>
        <fullName evidence="3">SnoaL-like domain-containing protein</fullName>
    </recommendedName>
</protein>
<evidence type="ECO:0000313" key="1">
    <source>
        <dbReference type="EMBL" id="KAF4627955.1"/>
    </source>
</evidence>
<gene>
    <name evidence="1" type="ORF">G7Y89_g10195</name>
</gene>
<reference evidence="1 2" key="1">
    <citation type="submission" date="2020-03" db="EMBL/GenBank/DDBJ databases">
        <title>Draft Genome Sequence of Cudoniella acicularis.</title>
        <authorList>
            <person name="Buettner E."/>
            <person name="Kellner H."/>
        </authorList>
    </citation>
    <scope>NUCLEOTIDE SEQUENCE [LARGE SCALE GENOMIC DNA]</scope>
    <source>
        <strain evidence="1 2">DSM 108380</strain>
    </source>
</reference>
<comment type="caution">
    <text evidence="1">The sequence shown here is derived from an EMBL/GenBank/DDBJ whole genome shotgun (WGS) entry which is preliminary data.</text>
</comment>
<proteinExistence type="predicted"/>
<keyword evidence="2" id="KW-1185">Reference proteome</keyword>
<evidence type="ECO:0008006" key="3">
    <source>
        <dbReference type="Google" id="ProtNLM"/>
    </source>
</evidence>
<accession>A0A8H4RFJ3</accession>